<dbReference type="EMBL" id="JBHTLR010000014">
    <property type="protein sequence ID" value="MFD1217398.1"/>
    <property type="molecule type" value="Genomic_DNA"/>
</dbReference>
<comment type="function">
    <text evidence="6">Facilitates the functional incorporation of the urease nickel metallocenter. This process requires GTP hydrolysis, probably effectuated by UreG.</text>
</comment>
<organism evidence="8 9">
    <name type="scientific">Microbulbifer celer</name>
    <dbReference type="NCBI Taxonomy" id="435905"/>
    <lineage>
        <taxon>Bacteria</taxon>
        <taxon>Pseudomonadati</taxon>
        <taxon>Pseudomonadota</taxon>
        <taxon>Gammaproteobacteria</taxon>
        <taxon>Cellvibrionales</taxon>
        <taxon>Microbulbiferaceae</taxon>
        <taxon>Microbulbifer</taxon>
    </lineage>
</organism>
<keyword evidence="9" id="KW-1185">Reference proteome</keyword>
<keyword evidence="4 6" id="KW-0342">GTP-binding</keyword>
<dbReference type="Gene3D" id="3.40.50.300">
    <property type="entry name" value="P-loop containing nucleotide triphosphate hydrolases"/>
    <property type="match status" value="1"/>
</dbReference>
<dbReference type="NCBIfam" id="TIGR00101">
    <property type="entry name" value="ureG"/>
    <property type="match status" value="1"/>
</dbReference>
<dbReference type="InterPro" id="IPR004400">
    <property type="entry name" value="UreG"/>
</dbReference>
<sequence length="213" mass="23100">MPASHKQTLRVGIGGPVGSGKTALLRELCAAMRAYYEIAVVTNDIYTQEDAQFLTRHEALEGDRILGVETGGCPHTAIREDASMNLAAIDQLIARHGDLDVVFVESGGDNLSATFSPELSDLTIYVIDVSAGDKIPRKGGPGITRSDLLIINKIDLAPLVGASLDVMDRDARKMRGERPFVFSNLKAQQGLKEIIQFIVREGMLEEKQIPAIV</sequence>
<dbReference type="HAMAP" id="MF_01389">
    <property type="entry name" value="UreG"/>
    <property type="match status" value="1"/>
</dbReference>
<protein>
    <recommendedName>
        <fullName evidence="6">Urease accessory protein UreG</fullName>
    </recommendedName>
</protein>
<keyword evidence="3 6" id="KW-0996">Nickel insertion</keyword>
<dbReference type="Pfam" id="PF02492">
    <property type="entry name" value="cobW"/>
    <property type="match status" value="1"/>
</dbReference>
<keyword evidence="2 6" id="KW-0547">Nucleotide-binding</keyword>
<evidence type="ECO:0000313" key="9">
    <source>
        <dbReference type="Proteomes" id="UP001597264"/>
    </source>
</evidence>
<comment type="similarity">
    <text evidence="1 6">Belongs to the SIMIBI class G3E GTPase family. UreG subfamily.</text>
</comment>
<dbReference type="RefSeq" id="WP_230437432.1">
    <property type="nucleotide sequence ID" value="NZ_CP087715.1"/>
</dbReference>
<dbReference type="InterPro" id="IPR003495">
    <property type="entry name" value="CobW/HypB/UreG_nucleotide-bd"/>
</dbReference>
<dbReference type="PIRSF" id="PIRSF005624">
    <property type="entry name" value="Ni-bind_GTPase"/>
    <property type="match status" value="1"/>
</dbReference>
<dbReference type="PANTHER" id="PTHR31715:SF0">
    <property type="entry name" value="UREASE ACCESSORY PROTEIN G"/>
    <property type="match status" value="1"/>
</dbReference>
<comment type="caution">
    <text evidence="8">The sequence shown here is derived from an EMBL/GenBank/DDBJ whole genome shotgun (WGS) entry which is preliminary data.</text>
</comment>
<keyword evidence="6" id="KW-0963">Cytoplasm</keyword>
<evidence type="ECO:0000256" key="2">
    <source>
        <dbReference type="ARBA" id="ARBA00022741"/>
    </source>
</evidence>
<keyword evidence="5 6" id="KW-0143">Chaperone</keyword>
<evidence type="ECO:0000256" key="5">
    <source>
        <dbReference type="ARBA" id="ARBA00023186"/>
    </source>
</evidence>
<name>A0ABW3U906_9GAMM</name>
<dbReference type="Proteomes" id="UP001597264">
    <property type="component" value="Unassembled WGS sequence"/>
</dbReference>
<accession>A0ABW3U906</accession>
<evidence type="ECO:0000256" key="4">
    <source>
        <dbReference type="ARBA" id="ARBA00023134"/>
    </source>
</evidence>
<dbReference type="InterPro" id="IPR027417">
    <property type="entry name" value="P-loop_NTPase"/>
</dbReference>
<comment type="subunit">
    <text evidence="6">Homodimer. UreD, UreF and UreG form a complex that acts as a GTP-hydrolysis-dependent molecular chaperone, activating the urease apoprotein by helping to assemble the nickel containing metallocenter of UreC. The UreE protein probably delivers the nickel.</text>
</comment>
<evidence type="ECO:0000256" key="1">
    <source>
        <dbReference type="ARBA" id="ARBA00005732"/>
    </source>
</evidence>
<evidence type="ECO:0000256" key="3">
    <source>
        <dbReference type="ARBA" id="ARBA00022988"/>
    </source>
</evidence>
<dbReference type="SUPFAM" id="SSF52540">
    <property type="entry name" value="P-loop containing nucleoside triphosphate hydrolases"/>
    <property type="match status" value="1"/>
</dbReference>
<evidence type="ECO:0000313" key="8">
    <source>
        <dbReference type="EMBL" id="MFD1217398.1"/>
    </source>
</evidence>
<comment type="subcellular location">
    <subcellularLocation>
        <location evidence="6">Cytoplasm</location>
    </subcellularLocation>
</comment>
<dbReference type="CDD" id="cd05540">
    <property type="entry name" value="UreG"/>
    <property type="match status" value="1"/>
</dbReference>
<dbReference type="PANTHER" id="PTHR31715">
    <property type="entry name" value="UREASE ACCESSORY PROTEIN G"/>
    <property type="match status" value="1"/>
</dbReference>
<evidence type="ECO:0000256" key="6">
    <source>
        <dbReference type="HAMAP-Rule" id="MF_01389"/>
    </source>
</evidence>
<reference evidence="9" key="1">
    <citation type="journal article" date="2019" name="Int. J. Syst. Evol. Microbiol.">
        <title>The Global Catalogue of Microorganisms (GCM) 10K type strain sequencing project: providing services to taxonomists for standard genome sequencing and annotation.</title>
        <authorList>
            <consortium name="The Broad Institute Genomics Platform"/>
            <consortium name="The Broad Institute Genome Sequencing Center for Infectious Disease"/>
            <person name="Wu L."/>
            <person name="Ma J."/>
        </authorList>
    </citation>
    <scope>NUCLEOTIDE SEQUENCE [LARGE SCALE GENOMIC DNA]</scope>
    <source>
        <strain evidence="9">CCUG 54356</strain>
    </source>
</reference>
<feature type="binding site" evidence="6">
    <location>
        <begin position="15"/>
        <end position="22"/>
    </location>
    <ligand>
        <name>GTP</name>
        <dbReference type="ChEBI" id="CHEBI:37565"/>
    </ligand>
</feature>
<evidence type="ECO:0000259" key="7">
    <source>
        <dbReference type="Pfam" id="PF02492"/>
    </source>
</evidence>
<feature type="domain" description="CobW/HypB/UreG nucleotide-binding" evidence="7">
    <location>
        <begin position="11"/>
        <end position="181"/>
    </location>
</feature>
<proteinExistence type="inferred from homology"/>
<gene>
    <name evidence="6 8" type="primary">ureG</name>
    <name evidence="8" type="ORF">ACFQ2X_12365</name>
</gene>